<name>A0A6J4MUK8_9BACT</name>
<feature type="region of interest" description="Disordered" evidence="1">
    <location>
        <begin position="1"/>
        <end position="93"/>
    </location>
</feature>
<dbReference type="EMBL" id="CADCTV010000933">
    <property type="protein sequence ID" value="CAA9369428.1"/>
    <property type="molecule type" value="Genomic_DNA"/>
</dbReference>
<evidence type="ECO:0000313" key="2">
    <source>
        <dbReference type="EMBL" id="CAA9369428.1"/>
    </source>
</evidence>
<organism evidence="2">
    <name type="scientific">uncultured Gemmatimonadota bacterium</name>
    <dbReference type="NCBI Taxonomy" id="203437"/>
    <lineage>
        <taxon>Bacteria</taxon>
        <taxon>Pseudomonadati</taxon>
        <taxon>Gemmatimonadota</taxon>
        <taxon>environmental samples</taxon>
    </lineage>
</organism>
<feature type="non-terminal residue" evidence="2">
    <location>
        <position position="1"/>
    </location>
</feature>
<reference evidence="2" key="1">
    <citation type="submission" date="2020-02" db="EMBL/GenBank/DDBJ databases">
        <authorList>
            <person name="Meier V. D."/>
        </authorList>
    </citation>
    <scope>NUCLEOTIDE SEQUENCE</scope>
    <source>
        <strain evidence="2">AVDCRST_MAG89</strain>
    </source>
</reference>
<sequence>AEVHARGGQRDGVGGRGGRRGAVLRRRHGNGDRAGAGGPPVRPLLAGQHRRPARRGAGTFHRQGHRRRARGTGGGGERARPWHHLHPGAPGRL</sequence>
<evidence type="ECO:0000256" key="1">
    <source>
        <dbReference type="SAM" id="MobiDB-lite"/>
    </source>
</evidence>
<dbReference type="AlphaFoldDB" id="A0A6J4MUK8"/>
<protein>
    <submittedName>
        <fullName evidence="2">Uncharacterized protein</fullName>
    </submittedName>
</protein>
<accession>A0A6J4MUK8</accession>
<proteinExistence type="predicted"/>
<feature type="compositionally biased region" description="Basic residues" evidence="1">
    <location>
        <begin position="17"/>
        <end position="28"/>
    </location>
</feature>
<feature type="non-terminal residue" evidence="2">
    <location>
        <position position="93"/>
    </location>
</feature>
<gene>
    <name evidence="2" type="ORF">AVDCRST_MAG89-4442</name>
</gene>